<dbReference type="InterPro" id="IPR002591">
    <property type="entry name" value="Phosphodiest/P_Trfase"/>
</dbReference>
<dbReference type="SUPFAM" id="SSF53649">
    <property type="entry name" value="Alkaline phosphatase-like"/>
    <property type="match status" value="1"/>
</dbReference>
<keyword evidence="2" id="KW-1185">Reference proteome</keyword>
<dbReference type="Gene3D" id="3.40.720.10">
    <property type="entry name" value="Alkaline Phosphatase, subunit A"/>
    <property type="match status" value="1"/>
</dbReference>
<sequence length="398" mass="45788">MVVGMASCAHQQDGEKSPDKLLLISFDGFRYDYLDKAETPHFDSLVAGGVRAEGLIPVFPSKTFPNHYAIATGLYPENSGFVGNTMYDPEWEEWYRLRDRETVEDGKWYGGEPIWNTLEKQGIRTGTMFWVGSEANIQEMHPTYWKKFDDTMPFKARVDTVVKWLSAPDSQAVDFATLYFEYTDAMGHRYGMDSDSLKATIEESDRILGYLKNQLCRRNLWEQLNLLVVSDHGMVDLSADKIIELDRIVPIDDAERIVWGPLTMIQPKQGKKEEMYRELKKEAKHYRVYKKEEIPGQYHLKNHRRVPEIVMIAELGYTILDSEYKQQFVQSLPGATHGYDPSEKAMQSFFIAHGPAFKKDTTVEAFQSIHLYELMNYLMGTTPAENDGSLDSVRVLLK</sequence>
<proteinExistence type="predicted"/>
<dbReference type="STRING" id="1194090.SAMN05443144_1233"/>
<gene>
    <name evidence="1" type="ORF">SAMN05443144_1233</name>
</gene>
<protein>
    <submittedName>
        <fullName evidence="1">Predicted pyrophosphatase or phosphodiesterase, AlkP superfamily</fullName>
    </submittedName>
</protein>
<dbReference type="CDD" id="cd16018">
    <property type="entry name" value="Enpp"/>
    <property type="match status" value="1"/>
</dbReference>
<dbReference type="PANTHER" id="PTHR10151">
    <property type="entry name" value="ECTONUCLEOTIDE PYROPHOSPHATASE/PHOSPHODIESTERASE"/>
    <property type="match status" value="1"/>
</dbReference>
<dbReference type="AlphaFoldDB" id="A0A1M5ICT6"/>
<dbReference type="Gene3D" id="3.30.1360.180">
    <property type="match status" value="1"/>
</dbReference>
<evidence type="ECO:0000313" key="1">
    <source>
        <dbReference type="EMBL" id="SHG26082.1"/>
    </source>
</evidence>
<dbReference type="EMBL" id="FQUS01000023">
    <property type="protein sequence ID" value="SHG26082.1"/>
    <property type="molecule type" value="Genomic_DNA"/>
</dbReference>
<dbReference type="Pfam" id="PF01663">
    <property type="entry name" value="Phosphodiest"/>
    <property type="match status" value="1"/>
</dbReference>
<dbReference type="InterPro" id="IPR017850">
    <property type="entry name" value="Alkaline_phosphatase_core_sf"/>
</dbReference>
<dbReference type="Proteomes" id="UP000184041">
    <property type="component" value="Unassembled WGS sequence"/>
</dbReference>
<organism evidence="1 2">
    <name type="scientific">Fodinibius roseus</name>
    <dbReference type="NCBI Taxonomy" id="1194090"/>
    <lineage>
        <taxon>Bacteria</taxon>
        <taxon>Pseudomonadati</taxon>
        <taxon>Balneolota</taxon>
        <taxon>Balneolia</taxon>
        <taxon>Balneolales</taxon>
        <taxon>Balneolaceae</taxon>
        <taxon>Fodinibius</taxon>
    </lineage>
</organism>
<evidence type="ECO:0000313" key="2">
    <source>
        <dbReference type="Proteomes" id="UP000184041"/>
    </source>
</evidence>
<dbReference type="PANTHER" id="PTHR10151:SF120">
    <property type="entry name" value="BIS(5'-ADENOSYL)-TRIPHOSPHATASE"/>
    <property type="match status" value="1"/>
</dbReference>
<dbReference type="GO" id="GO:0016787">
    <property type="term" value="F:hydrolase activity"/>
    <property type="evidence" value="ECO:0007669"/>
    <property type="project" value="UniProtKB-ARBA"/>
</dbReference>
<accession>A0A1M5ICT6</accession>
<name>A0A1M5ICT6_9BACT</name>
<reference evidence="1 2" key="1">
    <citation type="submission" date="2016-11" db="EMBL/GenBank/DDBJ databases">
        <authorList>
            <person name="Jaros S."/>
            <person name="Januszkiewicz K."/>
            <person name="Wedrychowicz H."/>
        </authorList>
    </citation>
    <scope>NUCLEOTIDE SEQUENCE [LARGE SCALE GENOMIC DNA]</scope>
    <source>
        <strain evidence="1 2">DSM 21986</strain>
    </source>
</reference>